<evidence type="ECO:0000256" key="3">
    <source>
        <dbReference type="ARBA" id="ARBA00021096"/>
    </source>
</evidence>
<feature type="transmembrane region" description="Helical" evidence="16">
    <location>
        <begin position="302"/>
        <end position="320"/>
    </location>
</feature>
<organism evidence="20">
    <name type="scientific">Podocnemis expansa</name>
    <name type="common">Giant South American river turtle</name>
    <name type="synonym">Emys amazonica</name>
    <dbReference type="NCBI Taxonomy" id="44507"/>
    <lineage>
        <taxon>Eukaryota</taxon>
        <taxon>Metazoa</taxon>
        <taxon>Chordata</taxon>
        <taxon>Craniata</taxon>
        <taxon>Vertebrata</taxon>
        <taxon>Euteleostomi</taxon>
        <taxon>Archelosauria</taxon>
        <taxon>Testudinata</taxon>
        <taxon>Testudines</taxon>
        <taxon>Pleurodira</taxon>
        <taxon>Podocnemididae</taxon>
        <taxon>Podocnemis</taxon>
    </lineage>
</organism>
<feature type="transmembrane region" description="Helical" evidence="16">
    <location>
        <begin position="586"/>
        <end position="603"/>
    </location>
</feature>
<dbReference type="GO" id="GO:0003954">
    <property type="term" value="F:NADH dehydrogenase activity"/>
    <property type="evidence" value="ECO:0007669"/>
    <property type="project" value="TreeGrafter"/>
</dbReference>
<dbReference type="Pfam" id="PF06455">
    <property type="entry name" value="NADH5_C"/>
    <property type="match status" value="1"/>
</dbReference>
<reference evidence="20" key="1">
    <citation type="submission" date="2017-06" db="EMBL/GenBank/DDBJ databases">
        <authorList>
            <person name="Wang K."/>
        </authorList>
    </citation>
    <scope>NUCLEOTIDE SEQUENCE</scope>
</reference>
<comment type="subcellular location">
    <subcellularLocation>
        <location evidence="1">Mitochondrion inner membrane</location>
        <topology evidence="1">Multi-pass membrane protein</topology>
    </subcellularLocation>
</comment>
<feature type="transmembrane region" description="Helical" evidence="16">
    <location>
        <begin position="12"/>
        <end position="29"/>
    </location>
</feature>
<feature type="transmembrane region" description="Helical" evidence="16">
    <location>
        <begin position="411"/>
        <end position="432"/>
    </location>
</feature>
<feature type="transmembrane region" description="Helical" evidence="16">
    <location>
        <begin position="326"/>
        <end position="352"/>
    </location>
</feature>
<dbReference type="InterPro" id="IPR010934">
    <property type="entry name" value="NADH_DH_su5_C"/>
</dbReference>
<feature type="domain" description="NADH dehydrogenase subunit 5 C-terminal" evidence="19">
    <location>
        <begin position="423"/>
        <end position="601"/>
    </location>
</feature>
<comment type="catalytic activity">
    <reaction evidence="15 16">
        <text>a ubiquinone + NADH + 5 H(+)(in) = a ubiquinol + NAD(+) + 4 H(+)(out)</text>
        <dbReference type="Rhea" id="RHEA:29091"/>
        <dbReference type="Rhea" id="RHEA-COMP:9565"/>
        <dbReference type="Rhea" id="RHEA-COMP:9566"/>
        <dbReference type="ChEBI" id="CHEBI:15378"/>
        <dbReference type="ChEBI" id="CHEBI:16389"/>
        <dbReference type="ChEBI" id="CHEBI:17976"/>
        <dbReference type="ChEBI" id="CHEBI:57540"/>
        <dbReference type="ChEBI" id="CHEBI:57945"/>
        <dbReference type="EC" id="7.1.1.2"/>
    </reaction>
</comment>
<protein>
    <recommendedName>
        <fullName evidence="3 16">NADH-ubiquinone oxidoreductase chain 5</fullName>
        <ecNumber evidence="2 16">7.1.1.2</ecNumber>
    </recommendedName>
</protein>
<accession>A0A343L9X8</accession>
<dbReference type="InterPro" id="IPR001516">
    <property type="entry name" value="Proton_antipo_N"/>
</dbReference>
<evidence type="ECO:0000256" key="11">
    <source>
        <dbReference type="ARBA" id="ARBA00023027"/>
    </source>
</evidence>
<keyword evidence="14 16" id="KW-0472">Membrane</keyword>
<feature type="transmembrane region" description="Helical" evidence="16">
    <location>
        <begin position="172"/>
        <end position="192"/>
    </location>
</feature>
<dbReference type="GO" id="GO:0005743">
    <property type="term" value="C:mitochondrial inner membrane"/>
    <property type="evidence" value="ECO:0007669"/>
    <property type="project" value="UniProtKB-SubCell"/>
</dbReference>
<feature type="transmembrane region" description="Helical" evidence="16">
    <location>
        <begin position="117"/>
        <end position="133"/>
    </location>
</feature>
<keyword evidence="6 16" id="KW-0812">Transmembrane</keyword>
<dbReference type="PANTHER" id="PTHR42829">
    <property type="entry name" value="NADH-UBIQUINONE OXIDOREDUCTASE CHAIN 5"/>
    <property type="match status" value="1"/>
</dbReference>
<keyword evidence="7" id="KW-0999">Mitochondrion inner membrane</keyword>
<feature type="transmembrane region" description="Helical" evidence="16">
    <location>
        <begin position="453"/>
        <end position="473"/>
    </location>
</feature>
<dbReference type="GO" id="GO:0042773">
    <property type="term" value="P:ATP synthesis coupled electron transport"/>
    <property type="evidence" value="ECO:0007669"/>
    <property type="project" value="InterPro"/>
</dbReference>
<proteinExistence type="inferred from homology"/>
<dbReference type="EMBL" id="MF359933">
    <property type="protein sequence ID" value="ATN41110.1"/>
    <property type="molecule type" value="Genomic_DNA"/>
</dbReference>
<feature type="transmembrane region" description="Helical" evidence="16">
    <location>
        <begin position="41"/>
        <end position="58"/>
    </location>
</feature>
<evidence type="ECO:0000259" key="18">
    <source>
        <dbReference type="Pfam" id="PF00662"/>
    </source>
</evidence>
<feature type="transmembrane region" description="Helical" evidence="16">
    <location>
        <begin position="372"/>
        <end position="391"/>
    </location>
</feature>
<comment type="function">
    <text evidence="16">Core subunit of the mitochondrial membrane respiratory chain NADH dehydrogenase (Complex I) which catalyzes electron transfer from NADH through the respiratory chain, using ubiquinone as an electron acceptor. Essential for the catalytic activity and assembly of complex I.</text>
</comment>
<evidence type="ECO:0000256" key="9">
    <source>
        <dbReference type="ARBA" id="ARBA00022982"/>
    </source>
</evidence>
<geneLocation type="mitochondrion" evidence="20"/>
<dbReference type="GO" id="GO:0015990">
    <property type="term" value="P:electron transport coupled proton transport"/>
    <property type="evidence" value="ECO:0007669"/>
    <property type="project" value="TreeGrafter"/>
</dbReference>
<dbReference type="GO" id="GO:0008137">
    <property type="term" value="F:NADH dehydrogenase (ubiquinone) activity"/>
    <property type="evidence" value="ECO:0007669"/>
    <property type="project" value="UniProtKB-EC"/>
</dbReference>
<keyword evidence="10 16" id="KW-1133">Transmembrane helix</keyword>
<evidence type="ECO:0000259" key="19">
    <source>
        <dbReference type="Pfam" id="PF06455"/>
    </source>
</evidence>
<keyword evidence="4 16" id="KW-0813">Transport</keyword>
<dbReference type="PRINTS" id="PR01434">
    <property type="entry name" value="NADHDHGNASE5"/>
</dbReference>
<dbReference type="Pfam" id="PF00662">
    <property type="entry name" value="Proton_antipo_N"/>
    <property type="match status" value="1"/>
</dbReference>
<evidence type="ECO:0000313" key="20">
    <source>
        <dbReference type="EMBL" id="ATN41110.1"/>
    </source>
</evidence>
<keyword evidence="11 16" id="KW-0520">NAD</keyword>
<evidence type="ECO:0000256" key="14">
    <source>
        <dbReference type="ARBA" id="ARBA00023136"/>
    </source>
</evidence>
<dbReference type="Pfam" id="PF00361">
    <property type="entry name" value="Proton_antipo_M"/>
    <property type="match status" value="1"/>
</dbReference>
<evidence type="ECO:0000256" key="7">
    <source>
        <dbReference type="ARBA" id="ARBA00022792"/>
    </source>
</evidence>
<evidence type="ECO:0000256" key="13">
    <source>
        <dbReference type="ARBA" id="ARBA00023128"/>
    </source>
</evidence>
<evidence type="ECO:0000256" key="5">
    <source>
        <dbReference type="ARBA" id="ARBA00022660"/>
    </source>
</evidence>
<evidence type="ECO:0000256" key="12">
    <source>
        <dbReference type="ARBA" id="ARBA00023075"/>
    </source>
</evidence>
<evidence type="ECO:0000259" key="17">
    <source>
        <dbReference type="Pfam" id="PF00361"/>
    </source>
</evidence>
<keyword evidence="8" id="KW-1278">Translocase</keyword>
<dbReference type="PANTHER" id="PTHR42829:SF2">
    <property type="entry name" value="NADH-UBIQUINONE OXIDOREDUCTASE CHAIN 5"/>
    <property type="match status" value="1"/>
</dbReference>
<evidence type="ECO:0000256" key="10">
    <source>
        <dbReference type="ARBA" id="ARBA00022989"/>
    </source>
</evidence>
<feature type="transmembrane region" description="Helical" evidence="16">
    <location>
        <begin position="274"/>
        <end position="295"/>
    </location>
</feature>
<evidence type="ECO:0000256" key="15">
    <source>
        <dbReference type="ARBA" id="ARBA00049551"/>
    </source>
</evidence>
<evidence type="ECO:0000256" key="6">
    <source>
        <dbReference type="ARBA" id="ARBA00022692"/>
    </source>
</evidence>
<keyword evidence="5" id="KW-0679">Respiratory chain</keyword>
<dbReference type="AlphaFoldDB" id="A0A343L9X8"/>
<comment type="similarity">
    <text evidence="16">Belongs to the complex I subunit 5 family.</text>
</comment>
<evidence type="ECO:0000256" key="4">
    <source>
        <dbReference type="ARBA" id="ARBA00022448"/>
    </source>
</evidence>
<keyword evidence="12 16" id="KW-0830">Ubiquinone</keyword>
<dbReference type="EC" id="7.1.1.2" evidence="2 16"/>
<keyword evidence="9" id="KW-0249">Electron transport</keyword>
<sequence>MTYFTIPTPTEFYMAEMLLLTMPLLFHLTPKPLKLTWTPKTAMMGAFTLSLISLMNFLGNEIEATTYTIYSSTSLNINLNIKLDEQALLFTSVALFITWSILEYTEWYMAEEHEHQKFSKFLLLFLMTMLIFIPANDLFLLFIGWEAMGIMSFLLISWWRGRVEATMSGLQAVIYNRTADIGLFLLFSWSILNLSTLNLDTIFSYPEMTTPIPIIGIILAATGKSAQFGFHPWLPAAMEGPTPVSALLHSSTMVTAGVYLLIRVHPILNTTSMALKACLILGSITTLLASTRALMQNDIKKIIAFSTLSQLGLMVATIGLNQPDLAFLHICIHAFFKANMFLCAGAISHTLFGEQDIRKMTGLTKILPTTTYCMIISTLALAGFPYLAAFFSKEIIMKTAMTSNTNSFCLLMIMVSIAFTTIYSLRMSYMMLTSSPWYSHLPTFSEHPTCQKAITRLTLMSIIAGTILTPYIHPTSPSALITAPSMTLLMLFLTILIAILALPLMANTLNQPLPPNTFMNYLKTMTEELDGTLHRKMSDKILSMGQLKALQLLDMHWKEKAGPKYIQGCMIPPILHTTSFKGLIKPYLLSFIFLLIITLLLTIK</sequence>
<feature type="transmembrane region" description="Helical" evidence="16">
    <location>
        <begin position="479"/>
        <end position="502"/>
    </location>
</feature>
<feature type="domain" description="NADH-Ubiquinone oxidoreductase (complex I) chain 5 N-terminal" evidence="18">
    <location>
        <begin position="72"/>
        <end position="118"/>
    </location>
</feature>
<name>A0A343L9X8_PODEX</name>
<gene>
    <name evidence="20" type="primary">ND5</name>
</gene>
<keyword evidence="13 16" id="KW-0496">Mitochondrion</keyword>
<feature type="domain" description="NADH:quinone oxidoreductase/Mrp antiporter transmembrane" evidence="17">
    <location>
        <begin position="135"/>
        <end position="416"/>
    </location>
</feature>
<evidence type="ECO:0000256" key="8">
    <source>
        <dbReference type="ARBA" id="ARBA00022967"/>
    </source>
</evidence>
<evidence type="ECO:0000256" key="2">
    <source>
        <dbReference type="ARBA" id="ARBA00012944"/>
    </source>
</evidence>
<dbReference type="InterPro" id="IPR001750">
    <property type="entry name" value="ND/Mrp_TM"/>
</dbReference>
<feature type="transmembrane region" description="Helical" evidence="16">
    <location>
        <begin position="139"/>
        <end position="160"/>
    </location>
</feature>
<dbReference type="InterPro" id="IPR003945">
    <property type="entry name" value="NU5C-like"/>
</dbReference>
<evidence type="ECO:0000256" key="1">
    <source>
        <dbReference type="ARBA" id="ARBA00004448"/>
    </source>
</evidence>
<evidence type="ECO:0000256" key="16">
    <source>
        <dbReference type="RuleBase" id="RU003404"/>
    </source>
</evidence>